<gene>
    <name evidence="2" type="ORF">A9K55_002615</name>
</gene>
<dbReference type="GO" id="GO:0016301">
    <property type="term" value="F:kinase activity"/>
    <property type="evidence" value="ECO:0007669"/>
    <property type="project" value="UniProtKB-KW"/>
</dbReference>
<evidence type="ECO:0000313" key="3">
    <source>
        <dbReference type="Proteomes" id="UP000323067"/>
    </source>
</evidence>
<dbReference type="Proteomes" id="UP000323067">
    <property type="component" value="Chromosome iv"/>
</dbReference>
<organism evidence="2 3">
    <name type="scientific">Cordyceps militaris</name>
    <name type="common">Caterpillar fungus</name>
    <name type="synonym">Clavaria militaris</name>
    <dbReference type="NCBI Taxonomy" id="73501"/>
    <lineage>
        <taxon>Eukaryota</taxon>
        <taxon>Fungi</taxon>
        <taxon>Dikarya</taxon>
        <taxon>Ascomycota</taxon>
        <taxon>Pezizomycotina</taxon>
        <taxon>Sordariomycetes</taxon>
        <taxon>Hypocreomycetidae</taxon>
        <taxon>Hypocreales</taxon>
        <taxon>Cordycipitaceae</taxon>
        <taxon>Cordyceps</taxon>
    </lineage>
</organism>
<sequence>MPSNEPVDCAGHAKRRETGHPGRQDTAVGWNLVRRLQDTFTVQVFEPLREPLRLFKLVGDMIPADMLKLVL</sequence>
<feature type="region of interest" description="Disordered" evidence="1">
    <location>
        <begin position="1"/>
        <end position="24"/>
    </location>
</feature>
<proteinExistence type="predicted"/>
<keyword evidence="2" id="KW-0808">Transferase</keyword>
<evidence type="ECO:0000313" key="2">
    <source>
        <dbReference type="EMBL" id="ATY59614.1"/>
    </source>
</evidence>
<dbReference type="AlphaFoldDB" id="A0A2H4S936"/>
<reference evidence="2 3" key="1">
    <citation type="journal article" date="2017" name="BMC Genomics">
        <title>Chromosome level assembly and secondary metabolite potential of the parasitic fungus Cordyceps militaris.</title>
        <authorList>
            <person name="Kramer G.J."/>
            <person name="Nodwell J.R."/>
        </authorList>
    </citation>
    <scope>NUCLEOTIDE SEQUENCE [LARGE SCALE GENOMIC DNA]</scope>
    <source>
        <strain evidence="2 3">ATCC 34164</strain>
    </source>
</reference>
<accession>A0A2H4S936</accession>
<name>A0A2H4S936_CORMI</name>
<keyword evidence="2" id="KW-0418">Kinase</keyword>
<dbReference type="VEuPathDB" id="FungiDB:CCM_05244"/>
<evidence type="ECO:0000256" key="1">
    <source>
        <dbReference type="SAM" id="MobiDB-lite"/>
    </source>
</evidence>
<dbReference type="VEuPathDB" id="FungiDB:A9K55_002615"/>
<dbReference type="EMBL" id="CP023322">
    <property type="protein sequence ID" value="ATY59614.1"/>
    <property type="molecule type" value="Genomic_DNA"/>
</dbReference>
<protein>
    <submittedName>
        <fullName evidence="2">Kinase domain</fullName>
    </submittedName>
</protein>